<evidence type="ECO:0000313" key="3">
    <source>
        <dbReference type="Proteomes" id="UP000005384"/>
    </source>
</evidence>
<dbReference type="GO" id="GO:0046081">
    <property type="term" value="P:dUTP catabolic process"/>
    <property type="evidence" value="ECO:0007669"/>
    <property type="project" value="TreeGrafter"/>
</dbReference>
<dbReference type="GO" id="GO:0046052">
    <property type="term" value="P:UTP catabolic process"/>
    <property type="evidence" value="ECO:0007669"/>
    <property type="project" value="TreeGrafter"/>
</dbReference>
<name>G5I9Z7_9FIRM</name>
<dbReference type="GO" id="GO:0046076">
    <property type="term" value="P:dTTP catabolic process"/>
    <property type="evidence" value="ECO:0007669"/>
    <property type="project" value="TreeGrafter"/>
</dbReference>
<reference evidence="2 3" key="1">
    <citation type="submission" date="2011-08" db="EMBL/GenBank/DDBJ databases">
        <title>The Genome Sequence of Clostridium hathewayi WAL-18680.</title>
        <authorList>
            <consortium name="The Broad Institute Genome Sequencing Platform"/>
            <person name="Earl A."/>
            <person name="Ward D."/>
            <person name="Feldgarden M."/>
            <person name="Gevers D."/>
            <person name="Finegold S.M."/>
            <person name="Summanen P.H."/>
            <person name="Molitoris D.R."/>
            <person name="Song M."/>
            <person name="Daigneault M."/>
            <person name="Allen-Vercoe E."/>
            <person name="Young S.K."/>
            <person name="Zeng Q."/>
            <person name="Gargeya S."/>
            <person name="Fitzgerald M."/>
            <person name="Haas B."/>
            <person name="Abouelleil A."/>
            <person name="Alvarado L."/>
            <person name="Arachchi H.M."/>
            <person name="Berlin A."/>
            <person name="Brown A."/>
            <person name="Chapman S.B."/>
            <person name="Chen Z."/>
            <person name="Dunbar C."/>
            <person name="Freedman E."/>
            <person name="Gearin G."/>
            <person name="Gellesch M."/>
            <person name="Goldberg J."/>
            <person name="Griggs A."/>
            <person name="Gujja S."/>
            <person name="Heiman D."/>
            <person name="Howarth C."/>
            <person name="Larson L."/>
            <person name="Lui A."/>
            <person name="MacDonald P.J.P."/>
            <person name="Montmayeur A."/>
            <person name="Murphy C."/>
            <person name="Neiman D."/>
            <person name="Pearson M."/>
            <person name="Priest M."/>
            <person name="Roberts A."/>
            <person name="Saif S."/>
            <person name="Shea T."/>
            <person name="Shenoy N."/>
            <person name="Sisk P."/>
            <person name="Stolte C."/>
            <person name="Sykes S."/>
            <person name="Wortman J."/>
            <person name="Nusbaum C."/>
            <person name="Birren B."/>
        </authorList>
    </citation>
    <scope>NUCLEOTIDE SEQUENCE [LARGE SCALE GENOMIC DNA]</scope>
    <source>
        <strain evidence="2 3">WAL-18680</strain>
    </source>
</reference>
<dbReference type="PATRIC" id="fig|742737.3.peg.333"/>
<dbReference type="Pfam" id="PF03819">
    <property type="entry name" value="MazG"/>
    <property type="match status" value="1"/>
</dbReference>
<gene>
    <name evidence="2" type="ORF">HMPREF9473_00337</name>
</gene>
<dbReference type="GO" id="GO:0046061">
    <property type="term" value="P:dATP catabolic process"/>
    <property type="evidence" value="ECO:0007669"/>
    <property type="project" value="TreeGrafter"/>
</dbReference>
<sequence length="126" mass="14452">MHTFDDLVHIIDELRSEHGCPWDKEQTHESLKICLANESQEVYDAIDNQDMENLCEELGDILLQVMLHSQIAKEEGAFTIDDVVDGVCRKMIRRHPHVFGDVKVNSVEEGLALWNAIKKQEKAEKP</sequence>
<dbReference type="SUPFAM" id="SSF101386">
    <property type="entry name" value="all-alpha NTP pyrophosphatases"/>
    <property type="match status" value="1"/>
</dbReference>
<dbReference type="PANTHER" id="PTHR30522">
    <property type="entry name" value="NUCLEOSIDE TRIPHOSPHATE PYROPHOSPHOHYDROLASE"/>
    <property type="match status" value="1"/>
</dbReference>
<dbReference type="GO" id="GO:0006203">
    <property type="term" value="P:dGTP catabolic process"/>
    <property type="evidence" value="ECO:0007669"/>
    <property type="project" value="TreeGrafter"/>
</dbReference>
<dbReference type="HOGENOM" id="CLU_038356_4_1_9"/>
<dbReference type="Proteomes" id="UP000005384">
    <property type="component" value="Unassembled WGS sequence"/>
</dbReference>
<dbReference type="RefSeq" id="WP_006778319.1">
    <property type="nucleotide sequence ID" value="NZ_CP040506.1"/>
</dbReference>
<dbReference type="GO" id="GO:0047429">
    <property type="term" value="F:nucleoside triphosphate diphosphatase activity"/>
    <property type="evidence" value="ECO:0007669"/>
    <property type="project" value="TreeGrafter"/>
</dbReference>
<dbReference type="EMBL" id="ADLN01000001">
    <property type="protein sequence ID" value="EHI61886.1"/>
    <property type="molecule type" value="Genomic_DNA"/>
</dbReference>
<feature type="domain" description="NTP pyrophosphohydrolase MazG-like" evidence="1">
    <location>
        <begin position="26"/>
        <end position="99"/>
    </location>
</feature>
<organism evidence="2 3">
    <name type="scientific">Hungatella hathewayi WAL-18680</name>
    <dbReference type="NCBI Taxonomy" id="742737"/>
    <lineage>
        <taxon>Bacteria</taxon>
        <taxon>Bacillati</taxon>
        <taxon>Bacillota</taxon>
        <taxon>Clostridia</taxon>
        <taxon>Lachnospirales</taxon>
        <taxon>Lachnospiraceae</taxon>
        <taxon>Hungatella</taxon>
    </lineage>
</organism>
<dbReference type="InterPro" id="IPR048015">
    <property type="entry name" value="NTP-PPase_MazG-like_N"/>
</dbReference>
<protein>
    <recommendedName>
        <fullName evidence="1">NTP pyrophosphohydrolase MazG-like domain-containing protein</fullName>
    </recommendedName>
</protein>
<dbReference type="InterPro" id="IPR011551">
    <property type="entry name" value="NTP_PyrPHydrolase_MazG"/>
</dbReference>
<evidence type="ECO:0000259" key="1">
    <source>
        <dbReference type="Pfam" id="PF03819"/>
    </source>
</evidence>
<dbReference type="InterPro" id="IPR004518">
    <property type="entry name" value="MazG-like_dom"/>
</dbReference>
<dbReference type="OrthoDB" id="9808939at2"/>
<comment type="caution">
    <text evidence="2">The sequence shown here is derived from an EMBL/GenBank/DDBJ whole genome shotgun (WGS) entry which is preliminary data.</text>
</comment>
<dbReference type="NCBIfam" id="TIGR00444">
    <property type="entry name" value="mazG"/>
    <property type="match status" value="1"/>
</dbReference>
<dbReference type="AlphaFoldDB" id="G5I9Z7"/>
<proteinExistence type="predicted"/>
<keyword evidence="3" id="KW-1185">Reference proteome</keyword>
<dbReference type="CDD" id="cd11528">
    <property type="entry name" value="NTP-PPase_MazG_Nterm"/>
    <property type="match status" value="1"/>
</dbReference>
<dbReference type="GO" id="GO:0046047">
    <property type="term" value="P:TTP catabolic process"/>
    <property type="evidence" value="ECO:0007669"/>
    <property type="project" value="TreeGrafter"/>
</dbReference>
<dbReference type="GO" id="GO:0006950">
    <property type="term" value="P:response to stress"/>
    <property type="evidence" value="ECO:0007669"/>
    <property type="project" value="UniProtKB-ARBA"/>
</dbReference>
<dbReference type="PANTHER" id="PTHR30522:SF0">
    <property type="entry name" value="NUCLEOSIDE TRIPHOSPHATE PYROPHOSPHOHYDROLASE"/>
    <property type="match status" value="1"/>
</dbReference>
<dbReference type="Gene3D" id="1.10.287.1080">
    <property type="entry name" value="MazG-like"/>
    <property type="match status" value="1"/>
</dbReference>
<evidence type="ECO:0000313" key="2">
    <source>
        <dbReference type="EMBL" id="EHI61886.1"/>
    </source>
</evidence>
<accession>G5I9Z7</accession>
<dbReference type="FunFam" id="1.10.287.1080:FF:000001">
    <property type="entry name" value="Nucleoside triphosphate pyrophosphohydrolase"/>
    <property type="match status" value="1"/>
</dbReference>